<keyword evidence="1" id="KW-0732">Signal</keyword>
<dbReference type="PROSITE" id="PS51257">
    <property type="entry name" value="PROKAR_LIPOPROTEIN"/>
    <property type="match status" value="1"/>
</dbReference>
<accession>A0ABX2AYS2</accession>
<dbReference type="EMBL" id="JABKKE010000018">
    <property type="protein sequence ID" value="NPE14810.1"/>
    <property type="molecule type" value="Genomic_DNA"/>
</dbReference>
<sequence>MKKLFFAASIILASMTMYSCSNDETETTTAKSVNENLQKKGLQELQSNIANLNKEWQDKRPIVLTRNELTNQITETATNSISITGADLAGAFLGAYLGCGVPGAIIGGAAASAIAYWERETYGYSTKIEIDYYVPANSLIFKNNEIATKADSIGYYHNKILMNIGENKLTNASIDDIEGLVINSAIEIMGNTIESNNKKLRNNICTDFFKKNITRLNAAKTTEEFCDIISESGKISKEELEIIKTYMDGLNNIDNTNGEYSKAVERIIDDAEISTETATNLKNSVLVGNASQKLWSIQ</sequence>
<comment type="caution">
    <text evidence="2">The sequence shown here is derived from an EMBL/GenBank/DDBJ whole genome shotgun (WGS) entry which is preliminary data.</text>
</comment>
<name>A0ABX2AYS2_9BACT</name>
<dbReference type="GeneID" id="82158260"/>
<keyword evidence="3" id="KW-1185">Reference proteome</keyword>
<proteinExistence type="predicted"/>
<evidence type="ECO:0000256" key="1">
    <source>
        <dbReference type="SAM" id="SignalP"/>
    </source>
</evidence>
<protein>
    <recommendedName>
        <fullName evidence="4">Lipoprotein</fullName>
    </recommendedName>
</protein>
<evidence type="ECO:0000313" key="3">
    <source>
        <dbReference type="Proteomes" id="UP001193734"/>
    </source>
</evidence>
<feature type="chain" id="PRO_5046954629" description="Lipoprotein" evidence="1">
    <location>
        <begin position="20"/>
        <end position="298"/>
    </location>
</feature>
<dbReference type="RefSeq" id="WP_172177175.1">
    <property type="nucleotide sequence ID" value="NZ_CASGIA010000012.1"/>
</dbReference>
<gene>
    <name evidence="2" type="ORF">HPS55_10840</name>
</gene>
<evidence type="ECO:0008006" key="4">
    <source>
        <dbReference type="Google" id="ProtNLM"/>
    </source>
</evidence>
<dbReference type="Proteomes" id="UP001193734">
    <property type="component" value="Unassembled WGS sequence"/>
</dbReference>
<evidence type="ECO:0000313" key="2">
    <source>
        <dbReference type="EMBL" id="NPE14810.1"/>
    </source>
</evidence>
<reference evidence="2 3" key="1">
    <citation type="submission" date="2020-05" db="EMBL/GenBank/DDBJ databases">
        <title>Distinct polysaccharide utilization as determinants for interspecies competition between intestinal Prevotella spp.</title>
        <authorList>
            <person name="Galvez E.J.C."/>
            <person name="Iljazovic A."/>
            <person name="Strowig T."/>
        </authorList>
    </citation>
    <scope>NUCLEOTIDE SEQUENCE [LARGE SCALE GENOMIC DNA]</scope>
    <source>
        <strain evidence="2 3">PROD</strain>
    </source>
</reference>
<organism evidence="2 3">
    <name type="scientific">Xylanibacter rodentium</name>
    <dbReference type="NCBI Taxonomy" id="2736289"/>
    <lineage>
        <taxon>Bacteria</taxon>
        <taxon>Pseudomonadati</taxon>
        <taxon>Bacteroidota</taxon>
        <taxon>Bacteroidia</taxon>
        <taxon>Bacteroidales</taxon>
        <taxon>Prevotellaceae</taxon>
        <taxon>Xylanibacter</taxon>
    </lineage>
</organism>
<feature type="signal peptide" evidence="1">
    <location>
        <begin position="1"/>
        <end position="19"/>
    </location>
</feature>